<dbReference type="PRINTS" id="PR00922">
    <property type="entry name" value="DADACBPTASE3"/>
</dbReference>
<dbReference type="InterPro" id="IPR012338">
    <property type="entry name" value="Beta-lactam/transpept-like"/>
</dbReference>
<dbReference type="EMBL" id="BSUN01000001">
    <property type="protein sequence ID" value="GMA35183.1"/>
    <property type="molecule type" value="Genomic_DNA"/>
</dbReference>
<keyword evidence="4" id="KW-1185">Reference proteome</keyword>
<dbReference type="SUPFAM" id="SSF56601">
    <property type="entry name" value="beta-lactamase/transpeptidase-like"/>
    <property type="match status" value="1"/>
</dbReference>
<dbReference type="Pfam" id="PF02113">
    <property type="entry name" value="Peptidase_S13"/>
    <property type="match status" value="2"/>
</dbReference>
<keyword evidence="2" id="KW-0378">Hydrolase</keyword>
<dbReference type="PANTHER" id="PTHR30023">
    <property type="entry name" value="D-ALANYL-D-ALANINE CARBOXYPEPTIDASE"/>
    <property type="match status" value="1"/>
</dbReference>
<protein>
    <recommendedName>
        <fullName evidence="5">Serine-type D-Ala-D-Ala carboxypeptidase</fullName>
    </recommendedName>
</protein>
<organism evidence="3 4">
    <name type="scientific">Demequina litorisediminis</name>
    <dbReference type="NCBI Taxonomy" id="1849022"/>
    <lineage>
        <taxon>Bacteria</taxon>
        <taxon>Bacillati</taxon>
        <taxon>Actinomycetota</taxon>
        <taxon>Actinomycetes</taxon>
        <taxon>Micrococcales</taxon>
        <taxon>Demequinaceae</taxon>
        <taxon>Demequina</taxon>
    </lineage>
</organism>
<proteinExistence type="inferred from homology"/>
<dbReference type="PANTHER" id="PTHR30023:SF0">
    <property type="entry name" value="PENICILLIN-SENSITIVE CARBOXYPEPTIDASE A"/>
    <property type="match status" value="1"/>
</dbReference>
<evidence type="ECO:0008006" key="5">
    <source>
        <dbReference type="Google" id="ProtNLM"/>
    </source>
</evidence>
<dbReference type="Gene3D" id="3.40.710.10">
    <property type="entry name" value="DD-peptidase/beta-lactamase superfamily"/>
    <property type="match status" value="2"/>
</dbReference>
<dbReference type="InterPro" id="IPR000667">
    <property type="entry name" value="Peptidase_S13"/>
</dbReference>
<evidence type="ECO:0000313" key="3">
    <source>
        <dbReference type="EMBL" id="GMA35183.1"/>
    </source>
</evidence>
<evidence type="ECO:0000313" key="4">
    <source>
        <dbReference type="Proteomes" id="UP001157125"/>
    </source>
</evidence>
<comment type="similarity">
    <text evidence="1">Belongs to the peptidase S13 family.</text>
</comment>
<reference evidence="4" key="1">
    <citation type="journal article" date="2019" name="Int. J. Syst. Evol. Microbiol.">
        <title>The Global Catalogue of Microorganisms (GCM) 10K type strain sequencing project: providing services to taxonomists for standard genome sequencing and annotation.</title>
        <authorList>
            <consortium name="The Broad Institute Genomics Platform"/>
            <consortium name="The Broad Institute Genome Sequencing Center for Infectious Disease"/>
            <person name="Wu L."/>
            <person name="Ma J."/>
        </authorList>
    </citation>
    <scope>NUCLEOTIDE SEQUENCE [LARGE SCALE GENOMIC DNA]</scope>
    <source>
        <strain evidence="4">NBRC 112299</strain>
    </source>
</reference>
<name>A0ABQ6IBF6_9MICO</name>
<sequence length="284" mass="29267">MRDDDRTGESTNVSVVDLLTGEVLGDLDAHDTQVPASTTKLLTSVSAVADLGADYRMETSVTWDESTRTLTVVAGGDMLLAADAGHGGEGEDANGWAGLGDLADAVVETVGADVLGAAPVTLAVDDSVFEAPAWNPEWPDYARTSGYVAPATGLAVDAARMTDEHYAPRYDDPSLAAGDVFATRLGERGVSVEGDVARASAVGETVGSVLGAPLSEVAALTLYESDNTIAEITGLVHAMEVGRKTTAKGSANATIAGLESMGVDVTGLKALRRRGVLREQPHRA</sequence>
<evidence type="ECO:0000256" key="1">
    <source>
        <dbReference type="ARBA" id="ARBA00006096"/>
    </source>
</evidence>
<gene>
    <name evidence="3" type="ORF">GCM10025876_13870</name>
</gene>
<dbReference type="Proteomes" id="UP001157125">
    <property type="component" value="Unassembled WGS sequence"/>
</dbReference>
<comment type="caution">
    <text evidence="3">The sequence shown here is derived from an EMBL/GenBank/DDBJ whole genome shotgun (WGS) entry which is preliminary data.</text>
</comment>
<dbReference type="RefSeq" id="WP_284327807.1">
    <property type="nucleotide sequence ID" value="NZ_BSUN01000001.1"/>
</dbReference>
<accession>A0ABQ6IBF6</accession>
<evidence type="ECO:0000256" key="2">
    <source>
        <dbReference type="ARBA" id="ARBA00022801"/>
    </source>
</evidence>